<dbReference type="Proteomes" id="UP000887229">
    <property type="component" value="Unassembled WGS sequence"/>
</dbReference>
<dbReference type="RefSeq" id="XP_046119903.1">
    <property type="nucleotide sequence ID" value="XM_046260459.1"/>
</dbReference>
<accession>A0A9P7ZPM5</accession>
<keyword evidence="1" id="KW-0472">Membrane</keyword>
<sequence length="270" mass="30955">MTLKETWANRTYRPFLRQWPKPARKGTAWLMVVELVGLVPILVIFGIAQPNLYRTDLWKIGYENKLNSNPNMVLYAYANYKPLPQVPLVWSKTLTDFNVAISVISLFLLLVKLITFIMKGWLPLIALVVNIAMTTLYTVSVYGQIGPDYADPRYPAPAAWYFRYGCDMAKEWGVYKSCQIAQSSLGITFYMLMVYLLNLGFAAWAMWPNKELNDGDDDDDNDSLYGYDTKPVEMQNMKNEPLVSATPFTPRTQAFHTLNRQLPLRAQRAP</sequence>
<dbReference type="OrthoDB" id="5352400at2759"/>
<dbReference type="GeneID" id="70291362"/>
<feature type="transmembrane region" description="Helical" evidence="1">
    <location>
        <begin position="97"/>
        <end position="117"/>
    </location>
</feature>
<evidence type="ECO:0000313" key="2">
    <source>
        <dbReference type="EMBL" id="KAG9255979.1"/>
    </source>
</evidence>
<keyword evidence="3" id="KW-1185">Reference proteome</keyword>
<protein>
    <submittedName>
        <fullName evidence="2">Uncharacterized protein</fullName>
    </submittedName>
</protein>
<evidence type="ECO:0000256" key="1">
    <source>
        <dbReference type="SAM" id="Phobius"/>
    </source>
</evidence>
<evidence type="ECO:0000313" key="3">
    <source>
        <dbReference type="Proteomes" id="UP000887229"/>
    </source>
</evidence>
<name>A0A9P7ZPM5_9HYPO</name>
<keyword evidence="1" id="KW-0812">Transmembrane</keyword>
<reference evidence="2" key="1">
    <citation type="journal article" date="2021" name="IMA Fungus">
        <title>Genomic characterization of three marine fungi, including Emericellopsis atlantica sp. nov. with signatures of a generalist lifestyle and marine biomass degradation.</title>
        <authorList>
            <person name="Hagestad O.C."/>
            <person name="Hou L."/>
            <person name="Andersen J.H."/>
            <person name="Hansen E.H."/>
            <person name="Altermark B."/>
            <person name="Li C."/>
            <person name="Kuhnert E."/>
            <person name="Cox R.J."/>
            <person name="Crous P.W."/>
            <person name="Spatafora J.W."/>
            <person name="Lail K."/>
            <person name="Amirebrahimi M."/>
            <person name="Lipzen A."/>
            <person name="Pangilinan J."/>
            <person name="Andreopoulos W."/>
            <person name="Hayes R.D."/>
            <person name="Ng V."/>
            <person name="Grigoriev I.V."/>
            <person name="Jackson S.A."/>
            <person name="Sutton T.D.S."/>
            <person name="Dobson A.D.W."/>
            <person name="Rama T."/>
        </authorList>
    </citation>
    <scope>NUCLEOTIDE SEQUENCE</scope>
    <source>
        <strain evidence="2">TS7</strain>
    </source>
</reference>
<dbReference type="AlphaFoldDB" id="A0A9P7ZPM5"/>
<organism evidence="2 3">
    <name type="scientific">Emericellopsis atlantica</name>
    <dbReference type="NCBI Taxonomy" id="2614577"/>
    <lineage>
        <taxon>Eukaryota</taxon>
        <taxon>Fungi</taxon>
        <taxon>Dikarya</taxon>
        <taxon>Ascomycota</taxon>
        <taxon>Pezizomycotina</taxon>
        <taxon>Sordariomycetes</taxon>
        <taxon>Hypocreomycetidae</taxon>
        <taxon>Hypocreales</taxon>
        <taxon>Bionectriaceae</taxon>
        <taxon>Emericellopsis</taxon>
    </lineage>
</organism>
<dbReference type="EMBL" id="MU251249">
    <property type="protein sequence ID" value="KAG9255979.1"/>
    <property type="molecule type" value="Genomic_DNA"/>
</dbReference>
<proteinExistence type="predicted"/>
<gene>
    <name evidence="2" type="ORF">F5Z01DRAFT_531338</name>
</gene>
<feature type="transmembrane region" description="Helical" evidence="1">
    <location>
        <begin position="187"/>
        <end position="207"/>
    </location>
</feature>
<feature type="transmembrane region" description="Helical" evidence="1">
    <location>
        <begin position="27"/>
        <end position="48"/>
    </location>
</feature>
<keyword evidence="1" id="KW-1133">Transmembrane helix</keyword>
<comment type="caution">
    <text evidence="2">The sequence shown here is derived from an EMBL/GenBank/DDBJ whole genome shotgun (WGS) entry which is preliminary data.</text>
</comment>
<feature type="transmembrane region" description="Helical" evidence="1">
    <location>
        <begin position="124"/>
        <end position="145"/>
    </location>
</feature>